<dbReference type="SUPFAM" id="SSF49503">
    <property type="entry name" value="Cupredoxins"/>
    <property type="match status" value="1"/>
</dbReference>
<feature type="transmembrane region" description="Helical" evidence="1">
    <location>
        <begin position="15"/>
        <end position="35"/>
    </location>
</feature>
<dbReference type="InterPro" id="IPR008972">
    <property type="entry name" value="Cupredoxin"/>
</dbReference>
<accession>A0A151CGQ9</accession>
<reference evidence="2 3" key="1">
    <citation type="submission" date="2015-11" db="EMBL/GenBank/DDBJ databases">
        <title>Draft genome of Sulfurovum riftiae 1812E, a member of the Epsilonproteobacteria isolated from the tube of the deep-sea hydrothermal vent tubewom Riftia pachyptila.</title>
        <authorList>
            <person name="Vetriani C."/>
            <person name="Giovannelli D."/>
        </authorList>
    </citation>
    <scope>NUCLEOTIDE SEQUENCE [LARGE SCALE GENOMIC DNA]</scope>
    <source>
        <strain evidence="2 3">1812E</strain>
    </source>
</reference>
<feature type="transmembrane region" description="Helical" evidence="1">
    <location>
        <begin position="47"/>
        <end position="66"/>
    </location>
</feature>
<protein>
    <recommendedName>
        <fullName evidence="4">Cytochrome C oxidase subunit II</fullName>
    </recommendedName>
</protein>
<dbReference type="AlphaFoldDB" id="A0A151CGQ9"/>
<keyword evidence="1" id="KW-0812">Transmembrane</keyword>
<keyword evidence="3" id="KW-1185">Reference proteome</keyword>
<dbReference type="OrthoDB" id="12590at2"/>
<comment type="caution">
    <text evidence="2">The sequence shown here is derived from an EMBL/GenBank/DDBJ whole genome shotgun (WGS) entry which is preliminary data.</text>
</comment>
<dbReference type="Gene3D" id="2.60.40.420">
    <property type="entry name" value="Cupredoxins - blue copper proteins"/>
    <property type="match status" value="1"/>
</dbReference>
<dbReference type="STRING" id="1630136.AS592_07870"/>
<evidence type="ECO:0000256" key="1">
    <source>
        <dbReference type="SAM" id="Phobius"/>
    </source>
</evidence>
<proteinExistence type="predicted"/>
<keyword evidence="1" id="KW-0472">Membrane</keyword>
<dbReference type="RefSeq" id="WP_067330016.1">
    <property type="nucleotide sequence ID" value="NZ_LNKT01000012.1"/>
</dbReference>
<dbReference type="EMBL" id="LNKT01000012">
    <property type="protein sequence ID" value="KYJ86735.1"/>
    <property type="molecule type" value="Genomic_DNA"/>
</dbReference>
<sequence length="189" mass="21596">MTFETSVELLKFHNVAYTVYAMLIISVIAWFAYNLTREKKAEPIVRIPFYLYIGFLVAMGVGHHIFTYNTIPWVSEDIMRHNITPDKTFQIKMANHKFDMPEKMEIKKGEKVLFDAHSSDLVYGFGLFRQDGSMISQMQVNPGSRNDLLWTFNECGEFDVRSTEYAGPAGNAMFVKKVVIVTGCDKKGA</sequence>
<evidence type="ECO:0008006" key="4">
    <source>
        <dbReference type="Google" id="ProtNLM"/>
    </source>
</evidence>
<evidence type="ECO:0000313" key="2">
    <source>
        <dbReference type="EMBL" id="KYJ86735.1"/>
    </source>
</evidence>
<dbReference type="Proteomes" id="UP000075359">
    <property type="component" value="Unassembled WGS sequence"/>
</dbReference>
<gene>
    <name evidence="2" type="ORF">AS592_07870</name>
</gene>
<name>A0A151CGQ9_9BACT</name>
<organism evidence="2 3">
    <name type="scientific">Sulfurovum riftiae</name>
    <dbReference type="NCBI Taxonomy" id="1630136"/>
    <lineage>
        <taxon>Bacteria</taxon>
        <taxon>Pseudomonadati</taxon>
        <taxon>Campylobacterota</taxon>
        <taxon>Epsilonproteobacteria</taxon>
        <taxon>Campylobacterales</taxon>
        <taxon>Sulfurovaceae</taxon>
        <taxon>Sulfurovum</taxon>
    </lineage>
</organism>
<keyword evidence="1" id="KW-1133">Transmembrane helix</keyword>
<evidence type="ECO:0000313" key="3">
    <source>
        <dbReference type="Proteomes" id="UP000075359"/>
    </source>
</evidence>